<accession>A0A6P4EDX1</accession>
<dbReference type="GO" id="GO:0005886">
    <property type="term" value="C:plasma membrane"/>
    <property type="evidence" value="ECO:0007669"/>
    <property type="project" value="UniProtKB-SubCell"/>
</dbReference>
<dbReference type="OrthoDB" id="7935856at2759"/>
<feature type="transmembrane region" description="Helical" evidence="6">
    <location>
        <begin position="131"/>
        <end position="152"/>
    </location>
</feature>
<evidence type="ECO:0000256" key="1">
    <source>
        <dbReference type="ARBA" id="ARBA00004651"/>
    </source>
</evidence>
<evidence type="ECO:0000256" key="4">
    <source>
        <dbReference type="ARBA" id="ARBA00022989"/>
    </source>
</evidence>
<keyword evidence="3 6" id="KW-0812">Transmembrane</keyword>
<comment type="similarity">
    <text evidence="6">Belongs to the insect chemoreceptor superfamily. Gustatory receptor (GR) family.</text>
</comment>
<proteinExistence type="inferred from homology"/>
<evidence type="ECO:0000256" key="2">
    <source>
        <dbReference type="ARBA" id="ARBA00022475"/>
    </source>
</evidence>
<feature type="transmembrane region" description="Helical" evidence="6">
    <location>
        <begin position="243"/>
        <end position="264"/>
    </location>
</feature>
<evidence type="ECO:0000256" key="5">
    <source>
        <dbReference type="ARBA" id="ARBA00023136"/>
    </source>
</evidence>
<dbReference type="InterPro" id="IPR013604">
    <property type="entry name" value="7TM_chemorcpt"/>
</dbReference>
<comment type="subcellular location">
    <subcellularLocation>
        <location evidence="1 6">Cell membrane</location>
        <topology evidence="1 6">Multi-pass membrane protein</topology>
    </subcellularLocation>
</comment>
<feature type="transmembrane region" description="Helical" evidence="6">
    <location>
        <begin position="34"/>
        <end position="56"/>
    </location>
</feature>
<comment type="caution">
    <text evidence="6">Lacks conserved residue(s) required for the propagation of feature annotation.</text>
</comment>
<reference evidence="7" key="1">
    <citation type="submission" date="2025-08" db="UniProtKB">
        <authorList>
            <consortium name="RefSeq"/>
        </authorList>
    </citation>
    <scope>IDENTIFICATION</scope>
</reference>
<organism evidence="7">
    <name type="scientific">Drosophila rhopaloa</name>
    <name type="common">Fruit fly</name>
    <dbReference type="NCBI Taxonomy" id="1041015"/>
    <lineage>
        <taxon>Eukaryota</taxon>
        <taxon>Metazoa</taxon>
        <taxon>Ecdysozoa</taxon>
        <taxon>Arthropoda</taxon>
        <taxon>Hexapoda</taxon>
        <taxon>Insecta</taxon>
        <taxon>Pterygota</taxon>
        <taxon>Neoptera</taxon>
        <taxon>Endopterygota</taxon>
        <taxon>Diptera</taxon>
        <taxon>Brachycera</taxon>
        <taxon>Muscomorpha</taxon>
        <taxon>Ephydroidea</taxon>
        <taxon>Drosophilidae</taxon>
        <taxon>Drosophila</taxon>
        <taxon>Sophophora</taxon>
    </lineage>
</organism>
<keyword evidence="2 6" id="KW-1003">Cell membrane</keyword>
<comment type="function">
    <text evidence="6">Gustatory receptor which mediates acceptance or avoidance behavior, depending on its substrates.</text>
</comment>
<gene>
    <name evidence="7" type="primary">LOC108040363</name>
</gene>
<dbReference type="GO" id="GO:0050909">
    <property type="term" value="P:sensory perception of taste"/>
    <property type="evidence" value="ECO:0007669"/>
    <property type="project" value="InterPro"/>
</dbReference>
<dbReference type="Pfam" id="PF08395">
    <property type="entry name" value="7tm_7"/>
    <property type="match status" value="1"/>
</dbReference>
<keyword evidence="5 6" id="KW-0472">Membrane</keyword>
<sequence length="395" mass="45713">MLLKSFYAYGLVCGLVPAPLKHGKFLQGRSQKCYLLYTACLHGVLLILLPCTFPEYMYSESYMSSNLVLQWAFNLTNITRILAMISGGLMMWFKRKKLLGLSENLLSHCLKCRKLEDHTTKYITLWKRIRGLLAQMFFVVHLTLIVSLLILMKIGTDQCFNNTAMIVVHITQFIYVVIMMAGLCVILVILHWQSERVHIALKDLCLLLNHEERNSLVLSENKARKSLKILRNLFQLYAENQRLIRRVFGTLDIPIALLLLKMFVTNVNLVYHGVQFGSASIETSNYTKILGQWVIISHYWNAILLMNVVDDVTRGSGLKMGILLRQFSQLELVKRGFQLELEIFSDYLRCHPVAYKVCGLFIINRQTSLVYFFYVLVQVLVLVQFDLKNKCEDRH</sequence>
<evidence type="ECO:0000313" key="7">
    <source>
        <dbReference type="RefSeq" id="XP_016973308.1"/>
    </source>
</evidence>
<feature type="transmembrane region" description="Helical" evidence="6">
    <location>
        <begin position="172"/>
        <end position="192"/>
    </location>
</feature>
<keyword evidence="6 7" id="KW-0675">Receptor</keyword>
<dbReference type="GO" id="GO:0007165">
    <property type="term" value="P:signal transduction"/>
    <property type="evidence" value="ECO:0007669"/>
    <property type="project" value="UniProtKB-KW"/>
</dbReference>
<keyword evidence="6" id="KW-0807">Transducer</keyword>
<protein>
    <recommendedName>
        <fullName evidence="6">Gustatory receptor</fullName>
    </recommendedName>
</protein>
<name>A0A6P4EDX1_DRORH</name>
<evidence type="ECO:0000256" key="3">
    <source>
        <dbReference type="ARBA" id="ARBA00022692"/>
    </source>
</evidence>
<dbReference type="AlphaFoldDB" id="A0A6P4EDX1"/>
<keyword evidence="4 6" id="KW-1133">Transmembrane helix</keyword>
<feature type="transmembrane region" description="Helical" evidence="6">
    <location>
        <begin position="369"/>
        <end position="387"/>
    </location>
</feature>
<dbReference type="RefSeq" id="XP_016973308.1">
    <property type="nucleotide sequence ID" value="XM_017117819.1"/>
</dbReference>
<dbReference type="RefSeq" id="XP_016973308.2">
    <property type="nucleotide sequence ID" value="XM_017117819.2"/>
</dbReference>
<evidence type="ECO:0000256" key="6">
    <source>
        <dbReference type="RuleBase" id="RU363108"/>
    </source>
</evidence>
<feature type="transmembrane region" description="Helical" evidence="6">
    <location>
        <begin position="68"/>
        <end position="93"/>
    </location>
</feature>